<dbReference type="SUPFAM" id="SSF53850">
    <property type="entry name" value="Periplasmic binding protein-like II"/>
    <property type="match status" value="1"/>
</dbReference>
<dbReference type="PANTHER" id="PTHR42928">
    <property type="entry name" value="TRICARBOXYLATE-BINDING PROTEIN"/>
    <property type="match status" value="1"/>
</dbReference>
<dbReference type="EMBL" id="JACIDW010000028">
    <property type="protein sequence ID" value="MBB3967011.1"/>
    <property type="molecule type" value="Genomic_DNA"/>
</dbReference>
<comment type="similarity">
    <text evidence="1">Belongs to the UPF0065 (bug) family.</text>
</comment>
<dbReference type="RefSeq" id="WP_183902456.1">
    <property type="nucleotide sequence ID" value="NZ_JACIDW010000028.1"/>
</dbReference>
<keyword evidence="2" id="KW-0732">Signal</keyword>
<evidence type="ECO:0000313" key="4">
    <source>
        <dbReference type="Proteomes" id="UP000582090"/>
    </source>
</evidence>
<dbReference type="Proteomes" id="UP000582090">
    <property type="component" value="Unassembled WGS sequence"/>
</dbReference>
<name>A0A7W6D2K1_9HYPH</name>
<dbReference type="Gene3D" id="3.40.190.10">
    <property type="entry name" value="Periplasmic binding protein-like II"/>
    <property type="match status" value="1"/>
</dbReference>
<dbReference type="InterPro" id="IPR042100">
    <property type="entry name" value="Bug_dom1"/>
</dbReference>
<proteinExistence type="inferred from homology"/>
<keyword evidence="4" id="KW-1185">Reference proteome</keyword>
<evidence type="ECO:0000256" key="2">
    <source>
        <dbReference type="SAM" id="SignalP"/>
    </source>
</evidence>
<dbReference type="InterPro" id="IPR005064">
    <property type="entry name" value="BUG"/>
</dbReference>
<evidence type="ECO:0000313" key="3">
    <source>
        <dbReference type="EMBL" id="MBB3967011.1"/>
    </source>
</evidence>
<sequence length="337" mass="36603">MRYHYRNLFRSTFFGRERLNIKYLIILAAALLCSSVGMAAPAKPTCIVPSEPDGGFQLTCELARDAIAATDALPQPLAIERMPGGVGAIAFNVFTSTRRAGPGSLVAFSEGSLFNLARGKFGSHDWTEVRWLAVLGVDYGAVAVQDQAPWRTLPDLVKSIRDAPRSIAIGGSGTINGRDWMRAASLAELAGVDIRTMRFVAFEGGGDCMAALVGGHVQVCMNDAATTQTRIDRGQPVRLLAVYAKNRIEGELSSVPTAREQGFDIVWPVVRGVYMGPDVSDADYAFWADAFQKAMAQPAYQNLLTSNHLQPYPLVGDELMKFVHEHAVSVAKEREPL</sequence>
<evidence type="ECO:0000256" key="1">
    <source>
        <dbReference type="ARBA" id="ARBA00006987"/>
    </source>
</evidence>
<accession>A0A7W6D2K1</accession>
<dbReference type="Pfam" id="PF03401">
    <property type="entry name" value="TctC"/>
    <property type="match status" value="1"/>
</dbReference>
<gene>
    <name evidence="3" type="ORF">GGQ67_004704</name>
</gene>
<feature type="chain" id="PRO_5031556675" evidence="2">
    <location>
        <begin position="40"/>
        <end position="337"/>
    </location>
</feature>
<reference evidence="3 4" key="1">
    <citation type="submission" date="2020-08" db="EMBL/GenBank/DDBJ databases">
        <title>Genomic Encyclopedia of Type Strains, Phase IV (KMG-IV): sequencing the most valuable type-strain genomes for metagenomic binning, comparative biology and taxonomic classification.</title>
        <authorList>
            <person name="Goeker M."/>
        </authorList>
    </citation>
    <scope>NUCLEOTIDE SEQUENCE [LARGE SCALE GENOMIC DNA]</scope>
    <source>
        <strain evidence="3 4">DSM 26575</strain>
    </source>
</reference>
<dbReference type="PIRSF" id="PIRSF017082">
    <property type="entry name" value="YflP"/>
    <property type="match status" value="1"/>
</dbReference>
<protein>
    <submittedName>
        <fullName evidence="3">Putative tricarboxylic transport membrane protein</fullName>
    </submittedName>
</protein>
<dbReference type="PANTHER" id="PTHR42928:SF3">
    <property type="entry name" value="UPF0065 PROTEIN YFLP"/>
    <property type="match status" value="1"/>
</dbReference>
<comment type="caution">
    <text evidence="3">The sequence shown here is derived from an EMBL/GenBank/DDBJ whole genome shotgun (WGS) entry which is preliminary data.</text>
</comment>
<organism evidence="3 4">
    <name type="scientific">Rhizobium metallidurans</name>
    <dbReference type="NCBI Taxonomy" id="1265931"/>
    <lineage>
        <taxon>Bacteria</taxon>
        <taxon>Pseudomonadati</taxon>
        <taxon>Pseudomonadota</taxon>
        <taxon>Alphaproteobacteria</taxon>
        <taxon>Hyphomicrobiales</taxon>
        <taxon>Rhizobiaceae</taxon>
        <taxon>Rhizobium/Agrobacterium group</taxon>
        <taxon>Rhizobium</taxon>
    </lineage>
</organism>
<dbReference type="AlphaFoldDB" id="A0A7W6D2K1"/>
<feature type="signal peptide" evidence="2">
    <location>
        <begin position="1"/>
        <end position="39"/>
    </location>
</feature>
<dbReference type="Gene3D" id="3.40.190.150">
    <property type="entry name" value="Bordetella uptake gene, domain 1"/>
    <property type="match status" value="1"/>
</dbReference>